<feature type="compositionally biased region" description="Basic and acidic residues" evidence="1">
    <location>
        <begin position="70"/>
        <end position="101"/>
    </location>
</feature>
<organism evidence="2 3">
    <name type="scientific">Asbolus verrucosus</name>
    <name type="common">Desert ironclad beetle</name>
    <dbReference type="NCBI Taxonomy" id="1661398"/>
    <lineage>
        <taxon>Eukaryota</taxon>
        <taxon>Metazoa</taxon>
        <taxon>Ecdysozoa</taxon>
        <taxon>Arthropoda</taxon>
        <taxon>Hexapoda</taxon>
        <taxon>Insecta</taxon>
        <taxon>Pterygota</taxon>
        <taxon>Neoptera</taxon>
        <taxon>Endopterygota</taxon>
        <taxon>Coleoptera</taxon>
        <taxon>Polyphaga</taxon>
        <taxon>Cucujiformia</taxon>
        <taxon>Tenebrionidae</taxon>
        <taxon>Pimeliinae</taxon>
        <taxon>Asbolus</taxon>
    </lineage>
</organism>
<evidence type="ECO:0000256" key="1">
    <source>
        <dbReference type="SAM" id="MobiDB-lite"/>
    </source>
</evidence>
<proteinExistence type="predicted"/>
<evidence type="ECO:0000313" key="2">
    <source>
        <dbReference type="EMBL" id="RZB39616.1"/>
    </source>
</evidence>
<evidence type="ECO:0000313" key="3">
    <source>
        <dbReference type="Proteomes" id="UP000292052"/>
    </source>
</evidence>
<name>A0A482V8Z4_ASBVE</name>
<reference evidence="2 3" key="1">
    <citation type="submission" date="2017-03" db="EMBL/GenBank/DDBJ databases">
        <title>Genome of the blue death feigning beetle - Asbolus verrucosus.</title>
        <authorList>
            <person name="Rider S.D."/>
        </authorList>
    </citation>
    <scope>NUCLEOTIDE SEQUENCE [LARGE SCALE GENOMIC DNA]</scope>
    <source>
        <strain evidence="2">Butters</strain>
        <tissue evidence="2">Head and leg muscle</tissue>
    </source>
</reference>
<feature type="compositionally biased region" description="Low complexity" evidence="1">
    <location>
        <begin position="46"/>
        <end position="64"/>
    </location>
</feature>
<feature type="region of interest" description="Disordered" evidence="1">
    <location>
        <begin position="1"/>
        <end position="127"/>
    </location>
</feature>
<dbReference type="AlphaFoldDB" id="A0A482V8Z4"/>
<comment type="caution">
    <text evidence="2">The sequence shown here is derived from an EMBL/GenBank/DDBJ whole genome shotgun (WGS) entry which is preliminary data.</text>
</comment>
<sequence>MSSTSIYENLPLKKLHSESESLKIKNSQNFPETKQKKRKSTPDIQKISPQNNIPKKPKSSKSISEMFFNRNHEPNDNVDKRESEENLTSNEEKTNGEDSCKKTQSTPTSTLDDGYESCNSTPLVSGL</sequence>
<keyword evidence="3" id="KW-1185">Reference proteome</keyword>
<dbReference type="Proteomes" id="UP000292052">
    <property type="component" value="Unassembled WGS sequence"/>
</dbReference>
<dbReference type="OrthoDB" id="6773584at2759"/>
<feature type="compositionally biased region" description="Polar residues" evidence="1">
    <location>
        <begin position="102"/>
        <end position="127"/>
    </location>
</feature>
<dbReference type="EMBL" id="QDEB01126840">
    <property type="protein sequence ID" value="RZB39616.1"/>
    <property type="molecule type" value="Genomic_DNA"/>
</dbReference>
<accession>A0A482V8Z4</accession>
<gene>
    <name evidence="2" type="ORF">BDFB_009982</name>
</gene>
<protein>
    <submittedName>
        <fullName evidence="2">Uncharacterized protein</fullName>
    </submittedName>
</protein>